<dbReference type="Proteomes" id="UP001412239">
    <property type="component" value="Unassembled WGS sequence"/>
</dbReference>
<gene>
    <name evidence="1" type="ORF">GSTUAT00002093001</name>
</gene>
<sequence>MGFQLWGIKPPNHHHSQPQLWRRCPWARCRECPWVSIFTHMTGSTTARKELRKLSLPNLCLTWRTWGEFSRYGIWLPMLWGRYEAQRNLEPTTYQAFPNFIFGW</sequence>
<name>A0A292Q214_9PEZI</name>
<organism evidence="1 2">
    <name type="scientific">Tuber aestivum</name>
    <name type="common">summer truffle</name>
    <dbReference type="NCBI Taxonomy" id="59557"/>
    <lineage>
        <taxon>Eukaryota</taxon>
        <taxon>Fungi</taxon>
        <taxon>Dikarya</taxon>
        <taxon>Ascomycota</taxon>
        <taxon>Pezizomycotina</taxon>
        <taxon>Pezizomycetes</taxon>
        <taxon>Pezizales</taxon>
        <taxon>Tuberaceae</taxon>
        <taxon>Tuber</taxon>
    </lineage>
</organism>
<evidence type="ECO:0000313" key="2">
    <source>
        <dbReference type="Proteomes" id="UP001412239"/>
    </source>
</evidence>
<proteinExistence type="predicted"/>
<protein>
    <submittedName>
        <fullName evidence="1">Uncharacterized protein</fullName>
    </submittedName>
</protein>
<keyword evidence="2" id="KW-1185">Reference proteome</keyword>
<reference evidence="1" key="1">
    <citation type="submission" date="2015-10" db="EMBL/GenBank/DDBJ databases">
        <authorList>
            <person name="Regsiter A."/>
            <person name="william w."/>
        </authorList>
    </citation>
    <scope>NUCLEOTIDE SEQUENCE</scope>
    <source>
        <strain evidence="1">Montdore</strain>
    </source>
</reference>
<evidence type="ECO:0000313" key="1">
    <source>
        <dbReference type="EMBL" id="CUS13882.1"/>
    </source>
</evidence>
<accession>A0A292Q214</accession>
<dbReference type="AlphaFoldDB" id="A0A292Q214"/>
<dbReference type="EMBL" id="LN890966">
    <property type="protein sequence ID" value="CUS13882.1"/>
    <property type="molecule type" value="Genomic_DNA"/>
</dbReference>